<reference evidence="1" key="1">
    <citation type="submission" date="2018-02" db="EMBL/GenBank/DDBJ databases">
        <title>The genomes of Aspergillus section Nigri reveals drivers in fungal speciation.</title>
        <authorList>
            <consortium name="DOE Joint Genome Institute"/>
            <person name="Vesth T.C."/>
            <person name="Nybo J."/>
            <person name="Theobald S."/>
            <person name="Brandl J."/>
            <person name="Frisvad J.C."/>
            <person name="Nielsen K.F."/>
            <person name="Lyhne E.K."/>
            <person name="Kogle M.E."/>
            <person name="Kuo A."/>
            <person name="Riley R."/>
            <person name="Clum A."/>
            <person name="Nolan M."/>
            <person name="Lipzen A."/>
            <person name="Salamov A."/>
            <person name="Henrissat B."/>
            <person name="Wiebenga A."/>
            <person name="De vries R.P."/>
            <person name="Grigoriev I.V."/>
            <person name="Mortensen U.H."/>
            <person name="Andersen M.R."/>
            <person name="Baker S.E."/>
        </authorList>
    </citation>
    <scope>NUCLEOTIDE SEQUENCE</scope>
    <source>
        <strain evidence="1">CBS 621.78</strain>
    </source>
</reference>
<protein>
    <submittedName>
        <fullName evidence="1">Pantothenate transporter</fullName>
    </submittedName>
</protein>
<dbReference type="Proteomes" id="UP000249057">
    <property type="component" value="Unassembled WGS sequence"/>
</dbReference>
<name>A0ACD1GMN6_9EURO</name>
<dbReference type="EMBL" id="KZ825313">
    <property type="protein sequence ID" value="RAH50498.1"/>
    <property type="molecule type" value="Genomic_DNA"/>
</dbReference>
<gene>
    <name evidence="1" type="ORF">BO95DRAFT_449351</name>
</gene>
<evidence type="ECO:0000313" key="1">
    <source>
        <dbReference type="EMBL" id="RAH50498.1"/>
    </source>
</evidence>
<proteinExistence type="predicted"/>
<sequence>MTRQIQHVAVIGAGISGVTSAGHLLAAGINVTVFERNHAAGGVWLYDERKPLEPNYPAMKPSTSERHREGEKPDEDSLPLKHAPPGPCYVGLKNNVETTLMRVKLNAWPEGTPEFVSHTVMKEYIQDTSRKAGADGVTIYGARVTSVKKDGHKWHVTWSTLREDGESKILEEHEETATFDAVIVASGHYHAPRVPDIPGLSDTKMRWPTRIIHSKGYRKPDAYKDKNVLLIGGGVSSTDVAKEIGPFAKRVYQSTRNGIFDLPSSILPDNAARVGEVERFEITNKNGTVSDDQALPLNIHLKSGQKLCEIDDVIICTGYHITLPFLPELHDDATAAEKANETILVTDGTQVHNLHKDIFYIPDPTLAFVGVPYYTATFTLFEFQAIVVANVFAGIAQVPSEDAMRAEYAEKIRTKGSGKTFHSLKDVEEVYVDDLMAWINKYREKRGLPVIDGHTETWHAAKAIQRERFKGLIGGGSAKRDSGVGEQWIPTKTTAAMAPSPAVVDESAVSSSEPIVQKAPKRKWVSYIWDTFDKSPEERRLLFKLDTAILTFASLGYFIKYLDQVNINNAFVSGMKEDLGLYGNQLNYMQACWTVGYVIGEIPSNMFLTRVRPRYWIPAMELLWTILTFTLSRAKTPTHFYVLRFFIGLAESSFYPGMQYIIGCWYRKDELAKRSCIFHTSSGIGSMFSGYLMAGVYRLGGRGGFKGWQWLFLVDGIISLPVALGGFFVLPDVPEISEPWYLSREEVKLAQKRMQLEGRQNRQPYTKAKLKKIFGSWHIYMLTLVYITFNNGAAGAQPVFQQYVSPHPRPTSFLHAAWRKTVLIGDRFLKASTHPKYTIDQINAYPTLTSAVQVVTTLIYAWTSDTILRGKRWPWIIFGGCINITCYISLAIWDIPVGWKWTCYILSGAGFGLSGLCMAWAHEICTADNEERALVVGSMNEMAYVFQAWLPLVVWQQVDAPRYRSGFVAATVISGLLIVVTVATAWLQGWEER</sequence>
<keyword evidence="2" id="KW-1185">Reference proteome</keyword>
<accession>A0ACD1GMN6</accession>
<organism evidence="1 2">
    <name type="scientific">Aspergillus brunneoviolaceus CBS 621.78</name>
    <dbReference type="NCBI Taxonomy" id="1450534"/>
    <lineage>
        <taxon>Eukaryota</taxon>
        <taxon>Fungi</taxon>
        <taxon>Dikarya</taxon>
        <taxon>Ascomycota</taxon>
        <taxon>Pezizomycotina</taxon>
        <taxon>Eurotiomycetes</taxon>
        <taxon>Eurotiomycetidae</taxon>
        <taxon>Eurotiales</taxon>
        <taxon>Aspergillaceae</taxon>
        <taxon>Aspergillus</taxon>
        <taxon>Aspergillus subgen. Circumdati</taxon>
    </lineage>
</organism>
<evidence type="ECO:0000313" key="2">
    <source>
        <dbReference type="Proteomes" id="UP000249057"/>
    </source>
</evidence>